<dbReference type="SMART" id="SM00086">
    <property type="entry name" value="PAC"/>
    <property type="match status" value="3"/>
</dbReference>
<evidence type="ECO:0000256" key="4">
    <source>
        <dbReference type="ARBA" id="ARBA00022777"/>
    </source>
</evidence>
<dbReference type="InterPro" id="IPR036890">
    <property type="entry name" value="HATPase_C_sf"/>
</dbReference>
<accession>A0A0E3Q108</accession>
<dbReference type="InterPro" id="IPR003594">
    <property type="entry name" value="HATPase_dom"/>
</dbReference>
<keyword evidence="1" id="KW-0597">Phosphoprotein</keyword>
<keyword evidence="3" id="KW-0547">Nucleotide-binding</keyword>
<dbReference type="EMBL" id="CP009509">
    <property type="protein sequence ID" value="AKB41909.1"/>
    <property type="molecule type" value="Genomic_DNA"/>
</dbReference>
<dbReference type="InterPro" id="IPR013655">
    <property type="entry name" value="PAS_fold_3"/>
</dbReference>
<keyword evidence="5" id="KW-0067">ATP-binding</keyword>
<keyword evidence="4 11" id="KW-0418">Kinase</keyword>
<dbReference type="CDD" id="cd00130">
    <property type="entry name" value="PAS"/>
    <property type="match status" value="2"/>
</dbReference>
<evidence type="ECO:0000256" key="7">
    <source>
        <dbReference type="SAM" id="MobiDB-lite"/>
    </source>
</evidence>
<dbReference type="NCBIfam" id="TIGR00229">
    <property type="entry name" value="sensory_box"/>
    <property type="match status" value="2"/>
</dbReference>
<dbReference type="GO" id="GO:0005524">
    <property type="term" value="F:ATP binding"/>
    <property type="evidence" value="ECO:0007669"/>
    <property type="project" value="UniProtKB-KW"/>
</dbReference>
<evidence type="ECO:0000256" key="6">
    <source>
        <dbReference type="ARBA" id="ARBA00023012"/>
    </source>
</evidence>
<name>A0A0E3Q108_METMZ</name>
<protein>
    <submittedName>
        <fullName evidence="11">Sensory transduction histidine kinase</fullName>
    </submittedName>
</protein>
<dbReference type="Gene3D" id="3.30.450.20">
    <property type="entry name" value="PAS domain"/>
    <property type="match status" value="3"/>
</dbReference>
<dbReference type="PANTHER" id="PTHR43065">
    <property type="entry name" value="SENSOR HISTIDINE KINASE"/>
    <property type="match status" value="1"/>
</dbReference>
<dbReference type="AlphaFoldDB" id="A0A0E3Q108"/>
<dbReference type="Pfam" id="PF07568">
    <property type="entry name" value="HisKA_2"/>
    <property type="match status" value="1"/>
</dbReference>
<dbReference type="Proteomes" id="UP000033058">
    <property type="component" value="Chromosome"/>
</dbReference>
<feature type="domain" description="PAC" evidence="10">
    <location>
        <begin position="302"/>
        <end position="355"/>
    </location>
</feature>
<dbReference type="InterPro" id="IPR011495">
    <property type="entry name" value="Sig_transdc_His_kin_sub2_dim/P"/>
</dbReference>
<dbReference type="InterPro" id="IPR001610">
    <property type="entry name" value="PAC"/>
</dbReference>
<dbReference type="Pfam" id="PF08447">
    <property type="entry name" value="PAS_3"/>
    <property type="match status" value="2"/>
</dbReference>
<evidence type="ECO:0000256" key="1">
    <source>
        <dbReference type="ARBA" id="ARBA00022553"/>
    </source>
</evidence>
<reference evidence="11 12" key="1">
    <citation type="submission" date="2014-07" db="EMBL/GenBank/DDBJ databases">
        <title>Methanogenic archaea and the global carbon cycle.</title>
        <authorList>
            <person name="Henriksen J.R."/>
            <person name="Luke J."/>
            <person name="Reinhart S."/>
            <person name="Benedict M.N."/>
            <person name="Youngblut N.D."/>
            <person name="Metcalf M.E."/>
            <person name="Whitaker R.J."/>
            <person name="Metcalf W.W."/>
        </authorList>
    </citation>
    <scope>NUCLEOTIDE SEQUENCE [LARGE SCALE GENOMIC DNA]</scope>
    <source>
        <strain evidence="11 12">WWM610</strain>
    </source>
</reference>
<evidence type="ECO:0000259" key="8">
    <source>
        <dbReference type="PROSITE" id="PS50109"/>
    </source>
</evidence>
<dbReference type="InterPro" id="IPR000700">
    <property type="entry name" value="PAS-assoc_C"/>
</dbReference>
<dbReference type="RefSeq" id="WP_048047770.1">
    <property type="nucleotide sequence ID" value="NZ_CP009509.1"/>
</dbReference>
<dbReference type="PROSITE" id="PS50113">
    <property type="entry name" value="PAC"/>
    <property type="match status" value="3"/>
</dbReference>
<evidence type="ECO:0000259" key="9">
    <source>
        <dbReference type="PROSITE" id="PS50112"/>
    </source>
</evidence>
<feature type="region of interest" description="Disordered" evidence="7">
    <location>
        <begin position="1"/>
        <end position="25"/>
    </location>
</feature>
<dbReference type="SUPFAM" id="SSF55785">
    <property type="entry name" value="PYP-like sensor domain (PAS domain)"/>
    <property type="match status" value="3"/>
</dbReference>
<evidence type="ECO:0000256" key="2">
    <source>
        <dbReference type="ARBA" id="ARBA00022679"/>
    </source>
</evidence>
<proteinExistence type="predicted"/>
<dbReference type="InterPro" id="IPR000014">
    <property type="entry name" value="PAS"/>
</dbReference>
<dbReference type="GO" id="GO:0006355">
    <property type="term" value="P:regulation of DNA-templated transcription"/>
    <property type="evidence" value="ECO:0007669"/>
    <property type="project" value="InterPro"/>
</dbReference>
<dbReference type="PANTHER" id="PTHR43065:SF23">
    <property type="entry name" value="SENSOR HISTIDINE KINASE PDTAS"/>
    <property type="match status" value="1"/>
</dbReference>
<feature type="domain" description="PAS" evidence="9">
    <location>
        <begin position="356"/>
        <end position="411"/>
    </location>
</feature>
<keyword evidence="6" id="KW-0902">Two-component regulatory system</keyword>
<dbReference type="Pfam" id="PF00989">
    <property type="entry name" value="PAS"/>
    <property type="match status" value="1"/>
</dbReference>
<dbReference type="InterPro" id="IPR013767">
    <property type="entry name" value="PAS_fold"/>
</dbReference>
<feature type="domain" description="PAC" evidence="10">
    <location>
        <begin position="579"/>
        <end position="631"/>
    </location>
</feature>
<dbReference type="Pfam" id="PF10114">
    <property type="entry name" value="PocR"/>
    <property type="match status" value="1"/>
</dbReference>
<gene>
    <name evidence="11" type="ORF">MSMAW_2918</name>
</gene>
<feature type="domain" description="PAC" evidence="10">
    <location>
        <begin position="427"/>
        <end position="479"/>
    </location>
</feature>
<evidence type="ECO:0000313" key="11">
    <source>
        <dbReference type="EMBL" id="AKB41909.1"/>
    </source>
</evidence>
<organism evidence="11 12">
    <name type="scientific">Methanosarcina mazei WWM610</name>
    <dbReference type="NCBI Taxonomy" id="1434117"/>
    <lineage>
        <taxon>Archaea</taxon>
        <taxon>Methanobacteriati</taxon>
        <taxon>Methanobacteriota</taxon>
        <taxon>Stenosarchaea group</taxon>
        <taxon>Methanomicrobia</taxon>
        <taxon>Methanosarcinales</taxon>
        <taxon>Methanosarcinaceae</taxon>
        <taxon>Methanosarcina</taxon>
    </lineage>
</organism>
<dbReference type="Gene3D" id="2.10.70.100">
    <property type="match status" value="2"/>
</dbReference>
<dbReference type="GeneID" id="24852715"/>
<dbReference type="PROSITE" id="PS50109">
    <property type="entry name" value="HIS_KIN"/>
    <property type="match status" value="1"/>
</dbReference>
<dbReference type="PATRIC" id="fig|1434117.4.peg.3700"/>
<dbReference type="GO" id="GO:0000160">
    <property type="term" value="P:phosphorelay signal transduction system"/>
    <property type="evidence" value="ECO:0007669"/>
    <property type="project" value="UniProtKB-KW"/>
</dbReference>
<dbReference type="SUPFAM" id="SSF55874">
    <property type="entry name" value="ATPase domain of HSP90 chaperone/DNA topoisomerase II/histidine kinase"/>
    <property type="match status" value="1"/>
</dbReference>
<dbReference type="SMART" id="SM00091">
    <property type="entry name" value="PAS"/>
    <property type="match status" value="3"/>
</dbReference>
<evidence type="ECO:0000313" key="12">
    <source>
        <dbReference type="Proteomes" id="UP000033058"/>
    </source>
</evidence>
<dbReference type="PROSITE" id="PS50112">
    <property type="entry name" value="PAS"/>
    <property type="match status" value="2"/>
</dbReference>
<feature type="domain" description="Histidine kinase" evidence="8">
    <location>
        <begin position="639"/>
        <end position="848"/>
    </location>
</feature>
<evidence type="ECO:0000256" key="3">
    <source>
        <dbReference type="ARBA" id="ARBA00022741"/>
    </source>
</evidence>
<dbReference type="InterPro" id="IPR005467">
    <property type="entry name" value="His_kinase_dom"/>
</dbReference>
<evidence type="ECO:0000259" key="10">
    <source>
        <dbReference type="PROSITE" id="PS50113"/>
    </source>
</evidence>
<feature type="compositionally biased region" description="Basic and acidic residues" evidence="7">
    <location>
        <begin position="1"/>
        <end position="17"/>
    </location>
</feature>
<sequence length="848" mass="97277">MKENLKNSGIDIKRVEETPDQSEQYFRQKLEDSLSPSQKVEDLELTEIINVHAIEPLMDNFYKLTNIPIGLNDLKGNVLIGVGWQDICTRFHRVHPETCKHCIASDIMLSSGVSPGKFKMYRCRNNMWDIVTPIMVGGHHIGNIFSGQFFFEDEPLDYGLFRSQARKYGFNEEEYIAALDKVPRLSREAVNTGMAFLMGFANMLSELSYSNIRLSMALMERNNLVNELQKNREDLDRAQAVGNIGSWRLDVRKNELIWSDETHRIFDIPKGTPLTYEFFLSTVYSDDREYVDRKWKEGLGGKPYDIEHRIVVGNKIKWVREKAYLEFDRNGGVTGGFGITQDITERKKVEEALRISNIYNRSLIEASPDPLVTIGQDGKITDVNNSTETVTGYSRDELIGTDFSDYFTEPERAKKGYQHVFLKGFVKDYPLEIQHKDGRVTQVLYNASVYRDESGEVIGVFAAARDVTELKKAEDALKKAHDNLEKLVEERTVQLESAYESLKENEISLSEAQKMAHIGNWDWDLVTGKVHWSDELFNIFGRDPQKSAANYEELLNYIHPDDRDFVDGIIRNSFTGKRYGIDYRIIRDNGEERTVHAEKELIFDRNNTPVRSKGIIQDITERKKAEEALEKIQETHIKEIHHRIKNNLQVISSLLSLESEKFSDAKILESFRESQNRVASMALIHEELYKGNELDTLDFADYIKKLTSDLFDLYSLRNSGVSLKLDLEKIHLDMDTAIPLGIIVNELVSNSLKHAFPSGEAGEIHISFCKKERFSNYDISSSPCFYEKDSFHYILAVEDNGRGIPEEIDFANSDSLGLQLVNILVEQVGGCIDLKRGQGTKFTIWFRK</sequence>
<dbReference type="GO" id="GO:0016301">
    <property type="term" value="F:kinase activity"/>
    <property type="evidence" value="ECO:0007669"/>
    <property type="project" value="UniProtKB-KW"/>
</dbReference>
<evidence type="ECO:0000256" key="5">
    <source>
        <dbReference type="ARBA" id="ARBA00022840"/>
    </source>
</evidence>
<dbReference type="Gene3D" id="3.30.565.10">
    <property type="entry name" value="Histidine kinase-like ATPase, C-terminal domain"/>
    <property type="match status" value="1"/>
</dbReference>
<dbReference type="HOGENOM" id="CLU_000445_114_57_2"/>
<dbReference type="SMART" id="SM00387">
    <property type="entry name" value="HATPase_c"/>
    <property type="match status" value="1"/>
</dbReference>
<dbReference type="InterPro" id="IPR018771">
    <property type="entry name" value="PocR_dom"/>
</dbReference>
<dbReference type="Pfam" id="PF02518">
    <property type="entry name" value="HATPase_c"/>
    <property type="match status" value="1"/>
</dbReference>
<feature type="domain" description="PAS" evidence="9">
    <location>
        <begin position="530"/>
        <end position="577"/>
    </location>
</feature>
<dbReference type="InterPro" id="IPR035965">
    <property type="entry name" value="PAS-like_dom_sf"/>
</dbReference>
<keyword evidence="2" id="KW-0808">Transferase</keyword>